<organism evidence="11 12">
    <name type="scientific">Pseudomonas flexibilis</name>
    <dbReference type="NCBI Taxonomy" id="706570"/>
    <lineage>
        <taxon>Bacteria</taxon>
        <taxon>Pseudomonadati</taxon>
        <taxon>Pseudomonadota</taxon>
        <taxon>Gammaproteobacteria</taxon>
        <taxon>Pseudomonadales</taxon>
        <taxon>Pseudomonadaceae</taxon>
        <taxon>Pseudomonas</taxon>
    </lineage>
</organism>
<gene>
    <name evidence="9" type="primary">tsaC</name>
    <name evidence="11" type="ORF">PT85_14760</name>
</gene>
<keyword evidence="2 9" id="KW-0963">Cytoplasm</keyword>
<evidence type="ECO:0000256" key="8">
    <source>
        <dbReference type="ARBA" id="ARBA00048366"/>
    </source>
</evidence>
<keyword evidence="7 9" id="KW-0067">ATP-binding</keyword>
<comment type="caution">
    <text evidence="11">The sequence shown here is derived from an EMBL/GenBank/DDBJ whole genome shotgun (WGS) entry which is preliminary data.</text>
</comment>
<dbReference type="PROSITE" id="PS51163">
    <property type="entry name" value="YRDC"/>
    <property type="match status" value="1"/>
</dbReference>
<evidence type="ECO:0000256" key="4">
    <source>
        <dbReference type="ARBA" id="ARBA00022694"/>
    </source>
</evidence>
<feature type="domain" description="YrdC-like" evidence="10">
    <location>
        <begin position="4"/>
        <end position="185"/>
    </location>
</feature>
<dbReference type="EMBL" id="JTAK01000006">
    <property type="protein sequence ID" value="KHO63763.1"/>
    <property type="molecule type" value="Genomic_DNA"/>
</dbReference>
<dbReference type="InterPro" id="IPR006070">
    <property type="entry name" value="Sua5-like_dom"/>
</dbReference>
<evidence type="ECO:0000256" key="9">
    <source>
        <dbReference type="HAMAP-Rule" id="MF_01852"/>
    </source>
</evidence>
<name>A0A0B3BH14_9PSED</name>
<dbReference type="AlphaFoldDB" id="A0A0B3BH14"/>
<dbReference type="PANTHER" id="PTHR17490">
    <property type="entry name" value="SUA5"/>
    <property type="match status" value="1"/>
</dbReference>
<evidence type="ECO:0000256" key="3">
    <source>
        <dbReference type="ARBA" id="ARBA00022679"/>
    </source>
</evidence>
<evidence type="ECO:0000256" key="6">
    <source>
        <dbReference type="ARBA" id="ARBA00022741"/>
    </source>
</evidence>
<accession>A0A0B3BH14</accession>
<dbReference type="GO" id="GO:0003725">
    <property type="term" value="F:double-stranded RNA binding"/>
    <property type="evidence" value="ECO:0007669"/>
    <property type="project" value="InterPro"/>
</dbReference>
<proteinExistence type="inferred from homology"/>
<dbReference type="InterPro" id="IPR023535">
    <property type="entry name" value="TC-AMP_synthase"/>
</dbReference>
<keyword evidence="3 9" id="KW-0808">Transferase</keyword>
<dbReference type="GO" id="GO:0006450">
    <property type="term" value="P:regulation of translational fidelity"/>
    <property type="evidence" value="ECO:0007669"/>
    <property type="project" value="TreeGrafter"/>
</dbReference>
<dbReference type="Proteomes" id="UP000030980">
    <property type="component" value="Unassembled WGS sequence"/>
</dbReference>
<dbReference type="Pfam" id="PF01300">
    <property type="entry name" value="Sua5_yciO_yrdC"/>
    <property type="match status" value="1"/>
</dbReference>
<evidence type="ECO:0000256" key="7">
    <source>
        <dbReference type="ARBA" id="ARBA00022840"/>
    </source>
</evidence>
<dbReference type="HAMAP" id="MF_01852">
    <property type="entry name" value="TsaC"/>
    <property type="match status" value="1"/>
</dbReference>
<dbReference type="FunFam" id="3.90.870.10:FF:000004">
    <property type="entry name" value="Threonylcarbamoyl-AMP synthase"/>
    <property type="match status" value="1"/>
</dbReference>
<dbReference type="Gene3D" id="3.90.870.10">
    <property type="entry name" value="DHBP synthase"/>
    <property type="match status" value="1"/>
</dbReference>
<keyword evidence="4 9" id="KW-0819">tRNA processing</keyword>
<dbReference type="PANTHER" id="PTHR17490:SF18">
    <property type="entry name" value="THREONYLCARBAMOYL-AMP SYNTHASE"/>
    <property type="match status" value="1"/>
</dbReference>
<comment type="subcellular location">
    <subcellularLocation>
        <location evidence="1 9">Cytoplasm</location>
    </subcellularLocation>
</comment>
<dbReference type="GO" id="GO:0002949">
    <property type="term" value="P:tRNA threonylcarbamoyladenosine modification"/>
    <property type="evidence" value="ECO:0007669"/>
    <property type="project" value="UniProtKB-UniRule"/>
</dbReference>
<dbReference type="InterPro" id="IPR017945">
    <property type="entry name" value="DHBP_synth_RibB-like_a/b_dom"/>
</dbReference>
<dbReference type="GO" id="GO:0005737">
    <property type="term" value="C:cytoplasm"/>
    <property type="evidence" value="ECO:0007669"/>
    <property type="project" value="UniProtKB-SubCell"/>
</dbReference>
<evidence type="ECO:0000256" key="1">
    <source>
        <dbReference type="ARBA" id="ARBA00004496"/>
    </source>
</evidence>
<dbReference type="EC" id="2.7.7.87" evidence="9"/>
<keyword evidence="12" id="KW-1185">Reference proteome</keyword>
<protein>
    <recommendedName>
        <fullName evidence="9">Threonylcarbamoyl-AMP synthase</fullName>
        <shortName evidence="9">TC-AMP synthase</shortName>
        <ecNumber evidence="9">2.7.7.87</ecNumber>
    </recommendedName>
    <alternativeName>
        <fullName evidence="9">L-threonylcarbamoyladenylate synthase</fullName>
    </alternativeName>
    <alternativeName>
        <fullName evidence="9">t(6)A37 threonylcarbamoyladenosine biosynthesis protein TsaC</fullName>
    </alternativeName>
    <alternativeName>
        <fullName evidence="9">tRNA threonylcarbamoyladenosine biosynthesis protein TsaC</fullName>
    </alternativeName>
</protein>
<keyword evidence="5 9" id="KW-0548">Nucleotidyltransferase</keyword>
<evidence type="ECO:0000259" key="10">
    <source>
        <dbReference type="PROSITE" id="PS51163"/>
    </source>
</evidence>
<comment type="catalytic activity">
    <reaction evidence="8 9">
        <text>L-threonine + hydrogencarbonate + ATP = L-threonylcarbamoyladenylate + diphosphate + H2O</text>
        <dbReference type="Rhea" id="RHEA:36407"/>
        <dbReference type="ChEBI" id="CHEBI:15377"/>
        <dbReference type="ChEBI" id="CHEBI:17544"/>
        <dbReference type="ChEBI" id="CHEBI:30616"/>
        <dbReference type="ChEBI" id="CHEBI:33019"/>
        <dbReference type="ChEBI" id="CHEBI:57926"/>
        <dbReference type="ChEBI" id="CHEBI:73682"/>
        <dbReference type="EC" id="2.7.7.87"/>
    </reaction>
</comment>
<comment type="function">
    <text evidence="9">Required for the formation of a threonylcarbamoyl group on adenosine at position 37 (t(6)A37) in tRNAs that read codons beginning with adenine. Catalyzes the conversion of L-threonine, HCO(3)(-)/CO(2) and ATP to give threonylcarbamoyl-AMP (TC-AMP) as the acyladenylate intermediate, with the release of diphosphate.</text>
</comment>
<sequence>MNSSWRIRQVAGVVKGGGVIAYPTEAVWGLGCDPWNEAAVRRLLALKSRPMHKGLILVAARAIQFDFLLNDLPGEWLLRLADSWPGPNTWLVPHQNRLPAWITGRHATVALRVSDHPLVRALCAHTGPLVSTSANPAGRPSARSRLRVEQYFHNQLDGLLGGELGGRRNPSLIRDLATGKVIRPS</sequence>
<dbReference type="InterPro" id="IPR050156">
    <property type="entry name" value="TC-AMP_synthase_SUA5"/>
</dbReference>
<evidence type="ECO:0000256" key="2">
    <source>
        <dbReference type="ARBA" id="ARBA00022490"/>
    </source>
</evidence>
<reference evidence="11 12" key="1">
    <citation type="submission" date="2014-11" db="EMBL/GenBank/DDBJ databases">
        <title>Genome sequence of Pseudomonas tuomuerensis JCM 14085.</title>
        <authorList>
            <person name="Shin S.-K."/>
            <person name="Yi H."/>
        </authorList>
    </citation>
    <scope>NUCLEOTIDE SEQUENCE [LARGE SCALE GENOMIC DNA]</scope>
    <source>
        <strain evidence="11 12">JCM 14085</strain>
    </source>
</reference>
<dbReference type="GO" id="GO:0000049">
    <property type="term" value="F:tRNA binding"/>
    <property type="evidence" value="ECO:0007669"/>
    <property type="project" value="TreeGrafter"/>
</dbReference>
<dbReference type="STRING" id="706570.PT85_14760"/>
<dbReference type="SUPFAM" id="SSF55821">
    <property type="entry name" value="YrdC/RibB"/>
    <property type="match status" value="1"/>
</dbReference>
<comment type="similarity">
    <text evidence="9">Belongs to the SUA5 family. TsaC subfamily.</text>
</comment>
<evidence type="ECO:0000313" key="11">
    <source>
        <dbReference type="EMBL" id="KHO63763.1"/>
    </source>
</evidence>
<dbReference type="RefSeq" id="WP_039607106.1">
    <property type="nucleotide sequence ID" value="NZ_FMUP01000004.1"/>
</dbReference>
<evidence type="ECO:0000313" key="12">
    <source>
        <dbReference type="Proteomes" id="UP000030980"/>
    </source>
</evidence>
<evidence type="ECO:0000256" key="5">
    <source>
        <dbReference type="ARBA" id="ARBA00022695"/>
    </source>
</evidence>
<dbReference type="OrthoDB" id="9814580at2"/>
<dbReference type="GO" id="GO:0061710">
    <property type="term" value="F:L-threonylcarbamoyladenylate synthase"/>
    <property type="evidence" value="ECO:0007669"/>
    <property type="project" value="UniProtKB-EC"/>
</dbReference>
<dbReference type="GO" id="GO:0005524">
    <property type="term" value="F:ATP binding"/>
    <property type="evidence" value="ECO:0007669"/>
    <property type="project" value="UniProtKB-UniRule"/>
</dbReference>
<keyword evidence="6 9" id="KW-0547">Nucleotide-binding</keyword>